<protein>
    <submittedName>
        <fullName evidence="2">Uncharacterized protein</fullName>
    </submittedName>
</protein>
<dbReference type="RefSeq" id="WP_218322379.1">
    <property type="nucleotide sequence ID" value="NZ_JAEEGC010000119.1"/>
</dbReference>
<dbReference type="AlphaFoldDB" id="A0A949TMX2"/>
<name>A0A949TMX2_9CLOT</name>
<feature type="transmembrane region" description="Helical" evidence="1">
    <location>
        <begin position="23"/>
        <end position="41"/>
    </location>
</feature>
<evidence type="ECO:0000313" key="2">
    <source>
        <dbReference type="EMBL" id="MBV7275325.1"/>
    </source>
</evidence>
<dbReference type="EMBL" id="JAEEGC010000119">
    <property type="protein sequence ID" value="MBV7275325.1"/>
    <property type="molecule type" value="Genomic_DNA"/>
</dbReference>
<evidence type="ECO:0000256" key="1">
    <source>
        <dbReference type="SAM" id="Phobius"/>
    </source>
</evidence>
<organism evidence="2 3">
    <name type="scientific">Clostridium thailandense</name>
    <dbReference type="NCBI Taxonomy" id="2794346"/>
    <lineage>
        <taxon>Bacteria</taxon>
        <taxon>Bacillati</taxon>
        <taxon>Bacillota</taxon>
        <taxon>Clostridia</taxon>
        <taxon>Eubacteriales</taxon>
        <taxon>Clostridiaceae</taxon>
        <taxon>Clostridium</taxon>
    </lineage>
</organism>
<accession>A0A949TMX2</accession>
<keyword evidence="1" id="KW-0812">Transmembrane</keyword>
<evidence type="ECO:0000313" key="3">
    <source>
        <dbReference type="Proteomes" id="UP000694308"/>
    </source>
</evidence>
<reference evidence="2" key="1">
    <citation type="submission" date="2020-12" db="EMBL/GenBank/DDBJ databases">
        <title>Clostridium thailandense sp. nov., a novel acetogenic bacterium isolated from peat land soil in Thailand.</title>
        <authorList>
            <person name="Chaikitkaew S."/>
            <person name="Birkeland N.K."/>
        </authorList>
    </citation>
    <scope>NUCLEOTIDE SEQUENCE</scope>
    <source>
        <strain evidence="2">PL3</strain>
    </source>
</reference>
<keyword evidence="1" id="KW-0472">Membrane</keyword>
<keyword evidence="3" id="KW-1185">Reference proteome</keyword>
<gene>
    <name evidence="2" type="ORF">I6U48_20710</name>
</gene>
<sequence>MNQEVNNNLANTEIKSGNKKKKILATIIGILAVIAISVYALKIIEEQKEEAAQKYIISISQKLLDGTAIKTNSADKKDYGKLVPLVSIANEDVDKIVSLNKSAEKELNGNMFKNNMNTNELIGSTSAIEKSRKEIGSINNSLAKYETGINENKTNIDKKLAEYKGINTEAEKNLISDYNNLRKKNYDKDMKELNTVKALVASMDKYLAFLQSREGQYVISGGMINFYNQNDVDECNKLVGNITELSKQLKNK</sequence>
<keyword evidence="1" id="KW-1133">Transmembrane helix</keyword>
<proteinExistence type="predicted"/>
<comment type="caution">
    <text evidence="2">The sequence shown here is derived from an EMBL/GenBank/DDBJ whole genome shotgun (WGS) entry which is preliminary data.</text>
</comment>
<dbReference type="Proteomes" id="UP000694308">
    <property type="component" value="Unassembled WGS sequence"/>
</dbReference>